<dbReference type="PROSITE" id="PS51257">
    <property type="entry name" value="PROKAR_LIPOPROTEIN"/>
    <property type="match status" value="1"/>
</dbReference>
<evidence type="ECO:0000256" key="5">
    <source>
        <dbReference type="ARBA" id="ARBA00022592"/>
    </source>
</evidence>
<dbReference type="GO" id="GO:0042301">
    <property type="term" value="F:phosphate ion binding"/>
    <property type="evidence" value="ECO:0007669"/>
    <property type="project" value="InterPro"/>
</dbReference>
<comment type="similarity">
    <text evidence="2 6">Belongs to the PstS family.</text>
</comment>
<organism evidence="8 9">
    <name type="scientific">Rhodopirellula sallentina SM41</name>
    <dbReference type="NCBI Taxonomy" id="1263870"/>
    <lineage>
        <taxon>Bacteria</taxon>
        <taxon>Pseudomonadati</taxon>
        <taxon>Planctomycetota</taxon>
        <taxon>Planctomycetia</taxon>
        <taxon>Pirellulales</taxon>
        <taxon>Pirellulaceae</taxon>
        <taxon>Rhodopirellula</taxon>
    </lineage>
</organism>
<evidence type="ECO:0000313" key="8">
    <source>
        <dbReference type="EMBL" id="EMI53081.1"/>
    </source>
</evidence>
<evidence type="ECO:0000256" key="3">
    <source>
        <dbReference type="ARBA" id="ARBA00011529"/>
    </source>
</evidence>
<sequence length="358" mass="38752">MKTYLIQNPIINLIFACLVLISGCSNEELNTPQSTLQGSGSTFAEIIVQKWATEYERRNEAIEVVYEGIGSGGGEKEFLAGKTDFGATDAGVTQDVIDSVDGGAIQVPITAGVIVLAYNPEGLPKNLQLPREVYADVFLGKEVRWNDAHIQKANPDQDLPNEVIQPVVRLDSSGTTWAFTNHLSSISDEWREEHGNPKATGDTDLGVKTLNWSGQNLKGDGNSGVAGLVQRTPYTIGYVQYGAARDVNLPMASLENQAGSFVAPGGTSGLETLLNAKLPSNLVGYFPDPEGEHSYPIVTFTWMLLRQKYADSEKAQQVKDFVQWCLTSGQDYSEASGNVRLAPHVIRSAEDQLGKIGS</sequence>
<evidence type="ECO:0000313" key="9">
    <source>
        <dbReference type="Proteomes" id="UP000011885"/>
    </source>
</evidence>
<dbReference type="PIRSF" id="PIRSF002756">
    <property type="entry name" value="PstS"/>
    <property type="match status" value="1"/>
</dbReference>
<dbReference type="CDD" id="cd13565">
    <property type="entry name" value="PBP2_PstS"/>
    <property type="match status" value="1"/>
</dbReference>
<gene>
    <name evidence="8" type="ORF">RSSM_05492</name>
</gene>
<dbReference type="RefSeq" id="WP_008686446.1">
    <property type="nucleotide sequence ID" value="NZ_ANOH01000384.1"/>
</dbReference>
<keyword evidence="9" id="KW-1185">Reference proteome</keyword>
<dbReference type="Gene3D" id="3.40.190.10">
    <property type="entry name" value="Periplasmic binding protein-like II"/>
    <property type="match status" value="2"/>
</dbReference>
<accession>M5U5E4</accession>
<evidence type="ECO:0000259" key="7">
    <source>
        <dbReference type="Pfam" id="PF12849"/>
    </source>
</evidence>
<proteinExistence type="inferred from homology"/>
<dbReference type="PANTHER" id="PTHR42996">
    <property type="entry name" value="PHOSPHATE-BINDING PROTEIN PSTS"/>
    <property type="match status" value="1"/>
</dbReference>
<dbReference type="OrthoDB" id="9790048at2"/>
<dbReference type="PATRIC" id="fig|1263870.3.peg.5820"/>
<dbReference type="GO" id="GO:0043190">
    <property type="term" value="C:ATP-binding cassette (ABC) transporter complex"/>
    <property type="evidence" value="ECO:0007669"/>
    <property type="project" value="InterPro"/>
</dbReference>
<dbReference type="InterPro" id="IPR005673">
    <property type="entry name" value="ABC_phos-bd_PstS"/>
</dbReference>
<keyword evidence="5 6" id="KW-0592">Phosphate transport</keyword>
<evidence type="ECO:0000256" key="1">
    <source>
        <dbReference type="ARBA" id="ARBA00002841"/>
    </source>
</evidence>
<dbReference type="InterPro" id="IPR050962">
    <property type="entry name" value="Phosphate-bind_PstS"/>
</dbReference>
<dbReference type="Pfam" id="PF12849">
    <property type="entry name" value="PBP_like_2"/>
    <property type="match status" value="1"/>
</dbReference>
<protein>
    <recommendedName>
        <fullName evidence="6">Phosphate-binding protein</fullName>
    </recommendedName>
</protein>
<dbReference type="Proteomes" id="UP000011885">
    <property type="component" value="Unassembled WGS sequence"/>
</dbReference>
<dbReference type="SUPFAM" id="SSF53850">
    <property type="entry name" value="Periplasmic binding protein-like II"/>
    <property type="match status" value="1"/>
</dbReference>
<comment type="function">
    <text evidence="1">Part of the ABC transporter complex PstSACB involved in phosphate import.</text>
</comment>
<comment type="caution">
    <text evidence="8">The sequence shown here is derived from an EMBL/GenBank/DDBJ whole genome shotgun (WGS) entry which is preliminary data.</text>
</comment>
<evidence type="ECO:0000256" key="6">
    <source>
        <dbReference type="PIRNR" id="PIRNR002756"/>
    </source>
</evidence>
<dbReference type="EMBL" id="ANOH01000384">
    <property type="protein sequence ID" value="EMI53081.1"/>
    <property type="molecule type" value="Genomic_DNA"/>
</dbReference>
<comment type="subunit">
    <text evidence="3">The complex is composed of two ATP-binding proteins (PstB), two transmembrane proteins (PstC and PstA) and a solute-binding protein (PstS).</text>
</comment>
<dbReference type="GO" id="GO:0035435">
    <property type="term" value="P:phosphate ion transmembrane transport"/>
    <property type="evidence" value="ECO:0007669"/>
    <property type="project" value="InterPro"/>
</dbReference>
<dbReference type="AlphaFoldDB" id="M5U5E4"/>
<evidence type="ECO:0000256" key="2">
    <source>
        <dbReference type="ARBA" id="ARBA00008725"/>
    </source>
</evidence>
<evidence type="ECO:0000256" key="4">
    <source>
        <dbReference type="ARBA" id="ARBA00022448"/>
    </source>
</evidence>
<reference evidence="8 9" key="1">
    <citation type="journal article" date="2013" name="Mar. Genomics">
        <title>Expression of sulfatases in Rhodopirellula baltica and the diversity of sulfatases in the genus Rhodopirellula.</title>
        <authorList>
            <person name="Wegner C.E."/>
            <person name="Richter-Heitmann T."/>
            <person name="Klindworth A."/>
            <person name="Klockow C."/>
            <person name="Richter M."/>
            <person name="Achstetter T."/>
            <person name="Glockner F.O."/>
            <person name="Harder J."/>
        </authorList>
    </citation>
    <scope>NUCLEOTIDE SEQUENCE [LARGE SCALE GENOMIC DNA]</scope>
    <source>
        <strain evidence="8 9">SM41</strain>
    </source>
</reference>
<dbReference type="InterPro" id="IPR024370">
    <property type="entry name" value="PBP_domain"/>
</dbReference>
<feature type="domain" description="PBP" evidence="7">
    <location>
        <begin position="29"/>
        <end position="326"/>
    </location>
</feature>
<name>M5U5E4_9BACT</name>
<dbReference type="PANTHER" id="PTHR42996:SF1">
    <property type="entry name" value="PHOSPHATE-BINDING PROTEIN PSTS"/>
    <property type="match status" value="1"/>
</dbReference>
<keyword evidence="4 6" id="KW-0813">Transport</keyword>
<dbReference type="NCBIfam" id="TIGR00975">
    <property type="entry name" value="3a0107s03"/>
    <property type="match status" value="1"/>
</dbReference>